<gene>
    <name evidence="3" type="ORF">A3A16_00290</name>
</gene>
<name>A0A1G1ZQ75_9BACT</name>
<reference evidence="3 4" key="1">
    <citation type="journal article" date="2016" name="Nat. Commun.">
        <title>Thousands of microbial genomes shed light on interconnected biogeochemical processes in an aquifer system.</title>
        <authorList>
            <person name="Anantharaman K."/>
            <person name="Brown C.T."/>
            <person name="Hug L.A."/>
            <person name="Sharon I."/>
            <person name="Castelle C.J."/>
            <person name="Probst A.J."/>
            <person name="Thomas B.C."/>
            <person name="Singh A."/>
            <person name="Wilkins M.J."/>
            <person name="Karaoz U."/>
            <person name="Brodie E.L."/>
            <person name="Williams K.H."/>
            <person name="Hubbard S.S."/>
            <person name="Banfield J.F."/>
        </authorList>
    </citation>
    <scope>NUCLEOTIDE SEQUENCE [LARGE SCALE GENOMIC DNA]</scope>
</reference>
<feature type="region of interest" description="Disordered" evidence="1">
    <location>
        <begin position="616"/>
        <end position="665"/>
    </location>
</feature>
<dbReference type="Proteomes" id="UP000177942">
    <property type="component" value="Unassembled WGS sequence"/>
</dbReference>
<feature type="compositionally biased region" description="Polar residues" evidence="1">
    <location>
        <begin position="444"/>
        <end position="457"/>
    </location>
</feature>
<dbReference type="InterPro" id="IPR008947">
    <property type="entry name" value="PLipase_C/P1_nuclease_dom_sf"/>
</dbReference>
<feature type="domain" description="LTD" evidence="2">
    <location>
        <begin position="470"/>
        <end position="612"/>
    </location>
</feature>
<accession>A0A1G1ZQ75</accession>
<dbReference type="InterPro" id="IPR001322">
    <property type="entry name" value="Lamin_tail_dom"/>
</dbReference>
<organism evidence="3 4">
    <name type="scientific">Candidatus Harrisonbacteria bacterium RIFCSPLOWO2_01_FULL_44_18</name>
    <dbReference type="NCBI Taxonomy" id="1798407"/>
    <lineage>
        <taxon>Bacteria</taxon>
        <taxon>Candidatus Harrisoniibacteriota</taxon>
    </lineage>
</organism>
<dbReference type="EMBL" id="MHJJ01000002">
    <property type="protein sequence ID" value="OGY66336.1"/>
    <property type="molecule type" value="Genomic_DNA"/>
</dbReference>
<dbReference type="InterPro" id="IPR036415">
    <property type="entry name" value="Lamin_tail_dom_sf"/>
</dbReference>
<dbReference type="STRING" id="1798407.A3A16_00290"/>
<comment type="caution">
    <text evidence="3">The sequence shown here is derived from an EMBL/GenBank/DDBJ whole genome shotgun (WGS) entry which is preliminary data.</text>
</comment>
<feature type="region of interest" description="Disordered" evidence="1">
    <location>
        <begin position="384"/>
        <end position="409"/>
    </location>
</feature>
<dbReference type="PROSITE" id="PS51841">
    <property type="entry name" value="LTD"/>
    <property type="match status" value="3"/>
</dbReference>
<dbReference type="Pfam" id="PF00932">
    <property type="entry name" value="LTD"/>
    <property type="match status" value="3"/>
</dbReference>
<proteinExistence type="predicted"/>
<feature type="domain" description="LTD" evidence="2">
    <location>
        <begin position="827"/>
        <end position="956"/>
    </location>
</feature>
<evidence type="ECO:0000313" key="3">
    <source>
        <dbReference type="EMBL" id="OGY66336.1"/>
    </source>
</evidence>
<feature type="compositionally biased region" description="Low complexity" evidence="1">
    <location>
        <begin position="644"/>
        <end position="657"/>
    </location>
</feature>
<feature type="region of interest" description="Disordered" evidence="1">
    <location>
        <begin position="424"/>
        <end position="457"/>
    </location>
</feature>
<dbReference type="GO" id="GO:0016788">
    <property type="term" value="F:hydrolase activity, acting on ester bonds"/>
    <property type="evidence" value="ECO:0007669"/>
    <property type="project" value="InterPro"/>
</dbReference>
<evidence type="ECO:0000256" key="1">
    <source>
        <dbReference type="SAM" id="MobiDB-lite"/>
    </source>
</evidence>
<dbReference type="Gene3D" id="1.10.575.10">
    <property type="entry name" value="P1 Nuclease"/>
    <property type="match status" value="1"/>
</dbReference>
<dbReference type="SUPFAM" id="SSF48537">
    <property type="entry name" value="Phospholipase C/P1 nuclease"/>
    <property type="match status" value="1"/>
</dbReference>
<feature type="domain" description="LTD" evidence="2">
    <location>
        <begin position="655"/>
        <end position="772"/>
    </location>
</feature>
<feature type="compositionally biased region" description="Acidic residues" evidence="1">
    <location>
        <begin position="431"/>
        <end position="443"/>
    </location>
</feature>
<dbReference type="Gene3D" id="2.60.40.1260">
    <property type="entry name" value="Lamin Tail domain"/>
    <property type="match status" value="2"/>
</dbReference>
<protein>
    <recommendedName>
        <fullName evidence="2">LTD domain-containing protein</fullName>
    </recommendedName>
</protein>
<sequence length="1565" mass="174597">MGRKILIILIGATLFSGLFVFRAHAYEIGTHAFLTQEVVGFYNKNFPDRKIAEDLTNYLVDGSRREDNVPRYFHHFYDPVNDRGLADGIYRGQKSKEWAQNEKLQKGLVYKLTPATVASILTASQIDKIKSVFDKSNFTWQKALDFYARGETEQALFTLGHILHLIEDASVPDHTRNDAHPPFDDGGSPYENWTKKFSLENPDKDLVNRLKSKKPILLGNLDVYFNEMATYSNNNFYSRDSIKNYELPKYDYFNIDDELTFAFKNDSDFGNYRLAQVIKKDKFAYINSADNEVKLSIIDKESSIINDYWSRLSTKSVQYGAGLINLFFQEAEKAKAKYALEKAQRPFLARLIDGFGGVFGGKSGSVDDIVESAKRGESDFELVAEVPLTNRSETSESKNNDDETPEVEIPTEIVSMDLRSVEPITVPSPEQENEQILETETPESDNQSLGDSTPQTSEIQTEIVSLQLCGFNTNQTPTRQGVIINEVGWMGTHASANDEWIELKNVSGGELDINNWQILDKAEKIKFQLSGKILTGGFYLLERTDDDSVPNVAADQIYKNVLNDTDEGLRLFDKNCNLIDEVFANPNWPAGESNTRRSMERSTDFSWHTYLGNGENNILGTPRKENTLPPSAYSYSGGGGSSSGGSSQNSGAQNNQATQESVSSPSKILITEVQVNPTGGRFIELYNPNDFSVDLTGWYLQRKTQTGSSFSSLVSNTYFNGKTINARSYFVISRNALDGADIVLDNLTLTESNVIQFKNPNAEVVDKIGWGQASDCEGSCAPQPPDNQSIQRKFQNEIFVDTDNNANDFELQICPSPKARSTSCQAAQSNQAPSAFFDYAPDHVVMSEIRAGTNENGAEDEFVELYNPTDQTISLTGWSLKKKTNSGSESSLVNSSVFSGSIAPKSFFLIAHANYKGSKTADLVYSANSNNLAYTNNSVLLYDAGGNVVDELSWTEIPTGQSLERRVYKDGECVSAQNDGEYLGNGCDTDNNQNDFEFRPASNPQNAQSLPEPRSAPVAVEDFNVEFSSSALELNFNWEESADAEEVTYQLRDISGANPTITAETADTSFNKKITEIGREYKYEILAIDQDGLASSPAQFTVNVPSFLESISWFQDPRGDSPRYLVDLSWEEYPFVPIQLRHLVSDEEVENHWHTAVFYYNQEAPITDDLFWVDYNNLPYKSWGLIAPNGFKVKYRNCFGSENETAGSALILPDTADQCSSLAGNHASYALNWPELEDNHLLLNVDDSNFSAASPIAGQDYITAAFYVYRPGYEPNNYGLGLAAIDKTKYYFQDSTMVHQPPTTLDNIDFEFDAGTSLLKIFWDQSTDSDTLDNLITYEIKYDSIVITTGNDFAEMAVEPGATYDFELRAADEFGNYSETASVSYDVPDTPLPYGISDISWGNFDEGNPAVLNLEFAEYPFMDIASPGAMIFFLNQMPPSDYSFLDDDYRNGADMGGSNNFLELSYYPCDFNGTWTNKRIVGGAIFNNADCPTTSSLAMSKLLLAKLSSEDTQFTAEVINDQEFSEGDYITIGFYQLGTRDLYGTAYFTNIANYNKKIYFQETGN</sequence>
<dbReference type="SUPFAM" id="SSF74853">
    <property type="entry name" value="Lamin A/C globular tail domain"/>
    <property type="match status" value="3"/>
</dbReference>
<evidence type="ECO:0000259" key="2">
    <source>
        <dbReference type="PROSITE" id="PS51841"/>
    </source>
</evidence>
<evidence type="ECO:0000313" key="4">
    <source>
        <dbReference type="Proteomes" id="UP000177942"/>
    </source>
</evidence>